<protein>
    <submittedName>
        <fullName evidence="2">Tetratricopeptide repeat domain-containing protein</fullName>
    </submittedName>
</protein>
<evidence type="ECO:0000313" key="3">
    <source>
        <dbReference type="Proteomes" id="UP000652219"/>
    </source>
</evidence>
<gene>
    <name evidence="2" type="ORF">CSOJ01_14908</name>
</gene>
<dbReference type="Gene3D" id="1.25.40.10">
    <property type="entry name" value="Tetratricopeptide repeat domain"/>
    <property type="match status" value="1"/>
</dbReference>
<reference evidence="2 3" key="1">
    <citation type="journal article" date="2020" name="Phytopathology">
        <title>Genome Sequence Resources of Colletotrichum truncatum, C. plurivorum, C. musicola, and C. sojae: Four Species Pathogenic to Soybean (Glycine max).</title>
        <authorList>
            <person name="Rogerio F."/>
            <person name="Boufleur T.R."/>
            <person name="Ciampi-Guillardi M."/>
            <person name="Sukno S.A."/>
            <person name="Thon M.R."/>
            <person name="Massola Junior N.S."/>
            <person name="Baroncelli R."/>
        </authorList>
    </citation>
    <scope>NUCLEOTIDE SEQUENCE [LARGE SCALE GENOMIC DNA]</scope>
    <source>
        <strain evidence="2 3">LFN0009</strain>
    </source>
</reference>
<name>A0A8H6INP6_9PEZI</name>
<dbReference type="InterPro" id="IPR027417">
    <property type="entry name" value="P-loop_NTPase"/>
</dbReference>
<dbReference type="PANTHER" id="PTHR35205">
    <property type="entry name" value="NB-ARC AND TPR DOMAIN PROTEIN"/>
    <property type="match status" value="1"/>
</dbReference>
<organism evidence="2 3">
    <name type="scientific">Colletotrichum sojae</name>
    <dbReference type="NCBI Taxonomy" id="2175907"/>
    <lineage>
        <taxon>Eukaryota</taxon>
        <taxon>Fungi</taxon>
        <taxon>Dikarya</taxon>
        <taxon>Ascomycota</taxon>
        <taxon>Pezizomycotina</taxon>
        <taxon>Sordariomycetes</taxon>
        <taxon>Hypocreomycetidae</taxon>
        <taxon>Glomerellales</taxon>
        <taxon>Glomerellaceae</taxon>
        <taxon>Colletotrichum</taxon>
        <taxon>Colletotrichum orchidearum species complex</taxon>
    </lineage>
</organism>
<dbReference type="PANTHER" id="PTHR35205:SF1">
    <property type="entry name" value="ZU5 DOMAIN-CONTAINING PROTEIN"/>
    <property type="match status" value="1"/>
</dbReference>
<comment type="caution">
    <text evidence="2">The sequence shown here is derived from an EMBL/GenBank/DDBJ whole genome shotgun (WGS) entry which is preliminary data.</text>
</comment>
<dbReference type="Pfam" id="PF25000">
    <property type="entry name" value="DUF7779"/>
    <property type="match status" value="1"/>
</dbReference>
<keyword evidence="3" id="KW-1185">Reference proteome</keyword>
<evidence type="ECO:0000259" key="1">
    <source>
        <dbReference type="Pfam" id="PF25000"/>
    </source>
</evidence>
<feature type="domain" description="DUF7779" evidence="1">
    <location>
        <begin position="257"/>
        <end position="348"/>
    </location>
</feature>
<sequence>MTVQARQRLRKRWSNYLATYSSPTIRAEFSSANSRFSARYRKLWDLEIRFALCGPGGVGKTEAATEFVRRNKDNFDAIFWVRADEPAKLDQFFAEMSVKLGVETAEEATHQKFSRSLVNKWLENPVRDNEYGSPEASWLLIVDNADDPGLLEGYLPIYCSSGSVLVTSRDPLVLQPYSENPRGIYCRLAGFDTNAEANLEGTARDISRSLGGLPLAISQMSEIIRRQGIRLSEFQSMFEEDKHRIASFDMKHYATVWAMERLSAEAKGLLKLMLFMDPDVVQESILFDVAVLNFGPSFSLAKFNKACVELMQSPLIWRHESKTELSEYHISVHRLLQDATQSYMTGEEMQSNFAAMVDFLWQTWHPAQPALPPPTKPSKTLQRQPTDPKYLTSCRPLCLGLYPHVLRLKNLWPLISECDESTKIRFAALLIKSAWYQQERGMLRCFDGFFDVAKSICESVPGDDSDAVLYHIHFCLGMIYAGTNDHKLAREHKEANMALQLAVCRSVGPDFVDLRLALVFIQLAITLAQEGQLEESIAAFERGRDIRRSLELRKIVASDASHAMTLMLWGRPEDFEAAEKMVLDSIKLWESTGCVSSSKIARHFQALGKLRYIQERFDESYECDKKALSYFIDSMGVRSYRSADMRVKCAMYLMRKEIWHEASPLLNAAYDCWGPYGSLFLPELARNKWLKGKLMDEWADG</sequence>
<evidence type="ECO:0000313" key="2">
    <source>
        <dbReference type="EMBL" id="KAF6789008.1"/>
    </source>
</evidence>
<dbReference type="Gene3D" id="3.40.50.300">
    <property type="entry name" value="P-loop containing nucleotide triphosphate hydrolases"/>
    <property type="match status" value="1"/>
</dbReference>
<dbReference type="InterPro" id="IPR056681">
    <property type="entry name" value="DUF7779"/>
</dbReference>
<dbReference type="AlphaFoldDB" id="A0A8H6INP6"/>
<dbReference type="SUPFAM" id="SSF48452">
    <property type="entry name" value="TPR-like"/>
    <property type="match status" value="1"/>
</dbReference>
<dbReference type="SUPFAM" id="SSF52540">
    <property type="entry name" value="P-loop containing nucleoside triphosphate hydrolases"/>
    <property type="match status" value="1"/>
</dbReference>
<dbReference type="Proteomes" id="UP000652219">
    <property type="component" value="Unassembled WGS sequence"/>
</dbReference>
<accession>A0A8H6INP6</accession>
<dbReference type="EMBL" id="WIGN01000548">
    <property type="protein sequence ID" value="KAF6789008.1"/>
    <property type="molecule type" value="Genomic_DNA"/>
</dbReference>
<proteinExistence type="predicted"/>
<dbReference type="InterPro" id="IPR011990">
    <property type="entry name" value="TPR-like_helical_dom_sf"/>
</dbReference>